<evidence type="ECO:0000313" key="5">
    <source>
        <dbReference type="Proteomes" id="UP001150062"/>
    </source>
</evidence>
<organism evidence="4 5">
    <name type="scientific">Anaeramoeba flamelloides</name>
    <dbReference type="NCBI Taxonomy" id="1746091"/>
    <lineage>
        <taxon>Eukaryota</taxon>
        <taxon>Metamonada</taxon>
        <taxon>Anaeramoebidae</taxon>
        <taxon>Anaeramoeba</taxon>
    </lineage>
</organism>
<dbReference type="Gene3D" id="3.30.710.10">
    <property type="entry name" value="Potassium Channel Kv1.1, Chain A"/>
    <property type="match status" value="1"/>
</dbReference>
<dbReference type="PROSITE" id="PS50097">
    <property type="entry name" value="BTB"/>
    <property type="match status" value="1"/>
</dbReference>
<sequence>MSFYLGYVSTIIPKETVFVRKPQRTKLINNNTIIQFASHTGSHCFLCSDNNLYISNNGNLTRFGSLQFESIKSGGDFFLGKTIDGKMASWGSFQSGQLGRGANQTNSKFPTIIEDPLIQNVRDYACGYYHSLVLLENNDLIGFGKNSFGQIGSDNTSSKTKPHVMAKSVENIYCNHSEGTMLKKTDGQFYCIGYNSSGQLSNDKMSNAPTLEKVIIPKNTVMKDLVVGCWHSLYLSDQGKLYGSGDSGEILMNQNCKTFKEIPFFKDKIINKIYGSYEHSLAISETGQIYFWGKSAKRTMSQSDISSTQPFCFKSLAQQNWEFHLGYHGEILIVEKDDISKEFLDLYQSRFLTDSKLSGIPVHKSFLELRIGKNIDHIQDILNQNSITKEQIEILLEWVYGKHTFQSPVLKKILQLLGISDLKNNTLLMSLKKWFKDSDSKNFKLLVSVDDEIDENDDDDEDEDEDDEEEYYEEIPVHKIILAARCGLFREMFKNLNQDLSKVKDYSNKSPESLEIFFKFLYTNKLELTADDDPELVVEELGDCQEYYQLSSNSLINSEIQKIKRDYNLL</sequence>
<dbReference type="EMBL" id="JAOAOG010000273">
    <property type="protein sequence ID" value="KAJ6233829.1"/>
    <property type="molecule type" value="Genomic_DNA"/>
</dbReference>
<protein>
    <submittedName>
        <fullName evidence="4">Rcc1 and btb domain-containing protein</fullName>
    </submittedName>
</protein>
<dbReference type="PANTHER" id="PTHR22870">
    <property type="entry name" value="REGULATOR OF CHROMOSOME CONDENSATION"/>
    <property type="match status" value="1"/>
</dbReference>
<dbReference type="CDD" id="cd18186">
    <property type="entry name" value="BTB_POZ_ZBTB_KLHL-like"/>
    <property type="match status" value="1"/>
</dbReference>
<dbReference type="Pfam" id="PF13540">
    <property type="entry name" value="RCC1_2"/>
    <property type="match status" value="1"/>
</dbReference>
<gene>
    <name evidence="4" type="ORF">M0813_29505</name>
</gene>
<proteinExistence type="predicted"/>
<evidence type="ECO:0000256" key="1">
    <source>
        <dbReference type="ARBA" id="ARBA00022737"/>
    </source>
</evidence>
<dbReference type="SUPFAM" id="SSF50985">
    <property type="entry name" value="RCC1/BLIP-II"/>
    <property type="match status" value="1"/>
</dbReference>
<evidence type="ECO:0000256" key="2">
    <source>
        <dbReference type="PROSITE-ProRule" id="PRU00235"/>
    </source>
</evidence>
<feature type="repeat" description="RCC1" evidence="2">
    <location>
        <begin position="187"/>
        <end position="238"/>
    </location>
</feature>
<keyword evidence="1" id="KW-0677">Repeat</keyword>
<feature type="repeat" description="RCC1" evidence="2">
    <location>
        <begin position="85"/>
        <end position="137"/>
    </location>
</feature>
<dbReference type="PRINTS" id="PR00633">
    <property type="entry name" value="RCCNDNSATION"/>
</dbReference>
<dbReference type="PROSITE" id="PS50012">
    <property type="entry name" value="RCC1_3"/>
    <property type="match status" value="2"/>
</dbReference>
<comment type="caution">
    <text evidence="4">The sequence shown here is derived from an EMBL/GenBank/DDBJ whole genome shotgun (WGS) entry which is preliminary data.</text>
</comment>
<dbReference type="InterPro" id="IPR009091">
    <property type="entry name" value="RCC1/BLIP-II"/>
</dbReference>
<dbReference type="InterPro" id="IPR051210">
    <property type="entry name" value="Ub_ligase/GEF_domain"/>
</dbReference>
<name>A0ABQ8XN12_9EUKA</name>
<dbReference type="SUPFAM" id="SSF54695">
    <property type="entry name" value="POZ domain"/>
    <property type="match status" value="1"/>
</dbReference>
<dbReference type="InterPro" id="IPR011333">
    <property type="entry name" value="SKP1/BTB/POZ_sf"/>
</dbReference>
<dbReference type="InterPro" id="IPR000210">
    <property type="entry name" value="BTB/POZ_dom"/>
</dbReference>
<keyword evidence="5" id="KW-1185">Reference proteome</keyword>
<dbReference type="Gene3D" id="2.130.10.30">
    <property type="entry name" value="Regulator of chromosome condensation 1/beta-lactamase-inhibitor protein II"/>
    <property type="match status" value="1"/>
</dbReference>
<evidence type="ECO:0000259" key="3">
    <source>
        <dbReference type="PROSITE" id="PS50097"/>
    </source>
</evidence>
<evidence type="ECO:0000313" key="4">
    <source>
        <dbReference type="EMBL" id="KAJ6233829.1"/>
    </source>
</evidence>
<dbReference type="Proteomes" id="UP001150062">
    <property type="component" value="Unassembled WGS sequence"/>
</dbReference>
<dbReference type="InterPro" id="IPR000408">
    <property type="entry name" value="Reg_chr_condens"/>
</dbReference>
<dbReference type="Pfam" id="PF00651">
    <property type="entry name" value="BTB"/>
    <property type="match status" value="1"/>
</dbReference>
<feature type="domain" description="BTB" evidence="3">
    <location>
        <begin position="473"/>
        <end position="530"/>
    </location>
</feature>
<accession>A0ABQ8XN12</accession>
<dbReference type="PANTHER" id="PTHR22870:SF408">
    <property type="entry name" value="OS09G0560450 PROTEIN"/>
    <property type="match status" value="1"/>
</dbReference>
<reference evidence="4" key="1">
    <citation type="submission" date="2022-08" db="EMBL/GenBank/DDBJ databases">
        <title>Novel sulfate-reducing endosymbionts in the free-living metamonad Anaeramoeba.</title>
        <authorList>
            <person name="Jerlstrom-Hultqvist J."/>
            <person name="Cepicka I."/>
            <person name="Gallot-Lavallee L."/>
            <person name="Salas-Leiva D."/>
            <person name="Curtis B.A."/>
            <person name="Zahonova K."/>
            <person name="Pipaliya S."/>
            <person name="Dacks J."/>
            <person name="Roger A.J."/>
        </authorList>
    </citation>
    <scope>NUCLEOTIDE SEQUENCE</scope>
    <source>
        <strain evidence="4">Schooner1</strain>
    </source>
</reference>